<dbReference type="Pfam" id="PF08598">
    <property type="entry name" value="Sds3"/>
    <property type="match status" value="1"/>
</dbReference>
<keyword evidence="3" id="KW-0805">Transcription regulation</keyword>
<feature type="compositionally biased region" description="Low complexity" evidence="6">
    <location>
        <begin position="137"/>
        <end position="172"/>
    </location>
</feature>
<keyword evidence="2" id="KW-0678">Repressor</keyword>
<dbReference type="PANTHER" id="PTHR21964">
    <property type="entry name" value="BREAST CANCER METASTASIS-SUPPRESSOR 1"/>
    <property type="match status" value="1"/>
</dbReference>
<evidence type="ECO:0000256" key="1">
    <source>
        <dbReference type="ARBA" id="ARBA00004123"/>
    </source>
</evidence>
<dbReference type="GO" id="GO:0005654">
    <property type="term" value="C:nucleoplasm"/>
    <property type="evidence" value="ECO:0007669"/>
    <property type="project" value="UniProtKB-ARBA"/>
</dbReference>
<dbReference type="InterPro" id="IPR013907">
    <property type="entry name" value="Sds3"/>
</dbReference>
<dbReference type="AlphaFoldDB" id="A0A1D2MGI3"/>
<feature type="compositionally biased region" description="Low complexity" evidence="6">
    <location>
        <begin position="97"/>
        <end position="127"/>
    </location>
</feature>
<dbReference type="STRING" id="48709.A0A1D2MGI3"/>
<feature type="compositionally biased region" description="Polar residues" evidence="6">
    <location>
        <begin position="20"/>
        <end position="39"/>
    </location>
</feature>
<evidence type="ECO:0000313" key="8">
    <source>
        <dbReference type="Proteomes" id="UP000094527"/>
    </source>
</evidence>
<keyword evidence="8" id="KW-1185">Reference proteome</keyword>
<dbReference type="EMBL" id="LJIJ01001328">
    <property type="protein sequence ID" value="ODM92100.1"/>
    <property type="molecule type" value="Genomic_DNA"/>
</dbReference>
<feature type="compositionally biased region" description="Acidic residues" evidence="6">
    <location>
        <begin position="199"/>
        <end position="213"/>
    </location>
</feature>
<sequence length="404" mass="43716">MSSRAGSVRLRSALGKMDQADNTASLQYGSSTALPTTSEKASRSSRRTTNGHHTMNGGFNNGNGSSTSTSTRSQSRTRGSSISGGGGTTMEVDVDENCSASGSVGVSSTVVTESTSSVNCVSDSNTNNGGGGGGGNTSSNNSGNKGVSGAGNNNGSSTNSNANNNEASKSTNDSAAGADSNSMDVDESSSESTSSDSSDSSDSEDSSEMDEQSSELKKQQFQSDLSDFEKQFQYLRELLYHERMAQITAKLEEVRSGKAKEYLGPLAQLQENMRTRMEVTANLRQFRLVNVQHKFEAEELAIRQNYESEKQLLYDSIKSDSEEKIRRLEEDRNNDFTSELWLETALKRKNKKSIDIFGDKKKKPVAVSGPYLVYMLNDVDIVEDWTAIKKAIAAPKRKHVEMVY</sequence>
<keyword evidence="4" id="KW-0804">Transcription</keyword>
<accession>A0A1D2MGI3</accession>
<organism evidence="7 8">
    <name type="scientific">Orchesella cincta</name>
    <name type="common">Springtail</name>
    <name type="synonym">Podura cincta</name>
    <dbReference type="NCBI Taxonomy" id="48709"/>
    <lineage>
        <taxon>Eukaryota</taxon>
        <taxon>Metazoa</taxon>
        <taxon>Ecdysozoa</taxon>
        <taxon>Arthropoda</taxon>
        <taxon>Hexapoda</taxon>
        <taxon>Collembola</taxon>
        <taxon>Entomobryomorpha</taxon>
        <taxon>Entomobryoidea</taxon>
        <taxon>Orchesellidae</taxon>
        <taxon>Orchesellinae</taxon>
        <taxon>Orchesella</taxon>
    </lineage>
</organism>
<protein>
    <submittedName>
        <fullName evidence="7">Breast cancer metastasis-suppressor 1-like protein-A</fullName>
    </submittedName>
</protein>
<keyword evidence="5" id="KW-0539">Nucleus</keyword>
<evidence type="ECO:0000313" key="7">
    <source>
        <dbReference type="EMBL" id="ODM92100.1"/>
    </source>
</evidence>
<evidence type="ECO:0000256" key="4">
    <source>
        <dbReference type="ARBA" id="ARBA00023163"/>
    </source>
</evidence>
<proteinExistence type="predicted"/>
<feature type="compositionally biased region" description="Low complexity" evidence="6">
    <location>
        <begin position="51"/>
        <end position="81"/>
    </location>
</feature>
<dbReference type="Gene3D" id="1.20.5.1500">
    <property type="match status" value="1"/>
</dbReference>
<name>A0A1D2MGI3_ORCCI</name>
<comment type="caution">
    <text evidence="7">The sequence shown here is derived from an EMBL/GenBank/DDBJ whole genome shotgun (WGS) entry which is preliminary data.</text>
</comment>
<feature type="region of interest" description="Disordered" evidence="6">
    <location>
        <begin position="1"/>
        <end position="222"/>
    </location>
</feature>
<evidence type="ECO:0000256" key="3">
    <source>
        <dbReference type="ARBA" id="ARBA00023015"/>
    </source>
</evidence>
<evidence type="ECO:0000256" key="2">
    <source>
        <dbReference type="ARBA" id="ARBA00022491"/>
    </source>
</evidence>
<dbReference type="Proteomes" id="UP000094527">
    <property type="component" value="Unassembled WGS sequence"/>
</dbReference>
<dbReference type="OrthoDB" id="20886at2759"/>
<dbReference type="SMART" id="SM01401">
    <property type="entry name" value="Sds3"/>
    <property type="match status" value="1"/>
</dbReference>
<comment type="subcellular location">
    <subcellularLocation>
        <location evidence="1">Nucleus</location>
    </subcellularLocation>
</comment>
<reference evidence="7 8" key="1">
    <citation type="journal article" date="2016" name="Genome Biol. Evol.">
        <title>Gene Family Evolution Reflects Adaptation to Soil Environmental Stressors in the Genome of the Collembolan Orchesella cincta.</title>
        <authorList>
            <person name="Faddeeva-Vakhrusheva A."/>
            <person name="Derks M.F."/>
            <person name="Anvar S.Y."/>
            <person name="Agamennone V."/>
            <person name="Suring W."/>
            <person name="Smit S."/>
            <person name="van Straalen N.M."/>
            <person name="Roelofs D."/>
        </authorList>
    </citation>
    <scope>NUCLEOTIDE SEQUENCE [LARGE SCALE GENOMIC DNA]</scope>
    <source>
        <tissue evidence="7">Mixed pool</tissue>
    </source>
</reference>
<evidence type="ECO:0000256" key="6">
    <source>
        <dbReference type="SAM" id="MobiDB-lite"/>
    </source>
</evidence>
<dbReference type="GO" id="GO:0010468">
    <property type="term" value="P:regulation of gene expression"/>
    <property type="evidence" value="ECO:0007669"/>
    <property type="project" value="UniProtKB-ARBA"/>
</dbReference>
<gene>
    <name evidence="7" type="ORF">Ocin01_14584</name>
</gene>
<evidence type="ECO:0000256" key="5">
    <source>
        <dbReference type="ARBA" id="ARBA00023242"/>
    </source>
</evidence>